<gene>
    <name evidence="1" type="ORF">MENTE1834_LOCUS25414</name>
</gene>
<comment type="caution">
    <text evidence="1">The sequence shown here is derived from an EMBL/GenBank/DDBJ whole genome shotgun (WGS) entry which is preliminary data.</text>
</comment>
<organism evidence="1 2">
    <name type="scientific">Meloidogyne enterolobii</name>
    <name type="common">Root-knot nematode worm</name>
    <name type="synonym">Meloidogyne mayaguensis</name>
    <dbReference type="NCBI Taxonomy" id="390850"/>
    <lineage>
        <taxon>Eukaryota</taxon>
        <taxon>Metazoa</taxon>
        <taxon>Ecdysozoa</taxon>
        <taxon>Nematoda</taxon>
        <taxon>Chromadorea</taxon>
        <taxon>Rhabditida</taxon>
        <taxon>Tylenchina</taxon>
        <taxon>Tylenchomorpha</taxon>
        <taxon>Tylenchoidea</taxon>
        <taxon>Meloidogynidae</taxon>
        <taxon>Meloidogyninae</taxon>
        <taxon>Meloidogyne</taxon>
    </lineage>
</organism>
<reference evidence="1" key="1">
    <citation type="submission" date="2023-11" db="EMBL/GenBank/DDBJ databases">
        <authorList>
            <person name="Poullet M."/>
        </authorList>
    </citation>
    <scope>NUCLEOTIDE SEQUENCE</scope>
    <source>
        <strain evidence="1">E1834</strain>
    </source>
</reference>
<dbReference type="EMBL" id="CAVMJV010000035">
    <property type="protein sequence ID" value="CAK5078363.1"/>
    <property type="molecule type" value="Genomic_DNA"/>
</dbReference>
<proteinExistence type="predicted"/>
<evidence type="ECO:0000313" key="2">
    <source>
        <dbReference type="Proteomes" id="UP001497535"/>
    </source>
</evidence>
<sequence>MTGRQTKIRKDAKNEKGGINSLLIKKGLLTYFYLFRYFWYSFPPFPFQFSHSGLIQQNLLLNPLLPSFSLQNNKQIRKEGNPLPEKNEKKKISSHLKINRVNP</sequence>
<accession>A0ACB0ZH86</accession>
<evidence type="ECO:0000313" key="1">
    <source>
        <dbReference type="EMBL" id="CAK5078363.1"/>
    </source>
</evidence>
<dbReference type="Proteomes" id="UP001497535">
    <property type="component" value="Unassembled WGS sequence"/>
</dbReference>
<protein>
    <submittedName>
        <fullName evidence="1">Uncharacterized protein</fullName>
    </submittedName>
</protein>
<keyword evidence="2" id="KW-1185">Reference proteome</keyword>
<name>A0ACB0ZH86_MELEN</name>